<keyword evidence="7" id="KW-0007">Acetylation</keyword>
<dbReference type="GO" id="GO:0031123">
    <property type="term" value="P:RNA 3'-end processing"/>
    <property type="evidence" value="ECO:0007669"/>
    <property type="project" value="UniProtKB-ARBA"/>
</dbReference>
<dbReference type="GO" id="GO:0046872">
    <property type="term" value="F:metal ion binding"/>
    <property type="evidence" value="ECO:0007669"/>
    <property type="project" value="UniProtKB-KW"/>
</dbReference>
<dbReference type="OrthoDB" id="449487at2759"/>
<dbReference type="GO" id="GO:0005739">
    <property type="term" value="C:mitochondrion"/>
    <property type="evidence" value="ECO:0007669"/>
    <property type="project" value="UniProtKB-SubCell"/>
</dbReference>
<dbReference type="RefSeq" id="XP_030745874.1">
    <property type="nucleotide sequence ID" value="XM_030890014.1"/>
</dbReference>
<evidence type="ECO:0000256" key="8">
    <source>
        <dbReference type="ARBA" id="ARBA00023002"/>
    </source>
</evidence>
<dbReference type="GO" id="GO:0070813">
    <property type="term" value="P:hydrogen sulfide metabolic process"/>
    <property type="evidence" value="ECO:0007669"/>
    <property type="project" value="TreeGrafter"/>
</dbReference>
<evidence type="ECO:0000256" key="10">
    <source>
        <dbReference type="ARBA" id="ARBA00023128"/>
    </source>
</evidence>
<evidence type="ECO:0000256" key="15">
    <source>
        <dbReference type="ARBA" id="ARBA00077964"/>
    </source>
</evidence>
<dbReference type="AlphaFoldDB" id="A0A6J2X4L1"/>
<evidence type="ECO:0000313" key="17">
    <source>
        <dbReference type="Proteomes" id="UP000504635"/>
    </source>
</evidence>
<keyword evidence="4" id="KW-0479">Metal-binding</keyword>
<evidence type="ECO:0000256" key="11">
    <source>
        <dbReference type="ARBA" id="ARBA00050990"/>
    </source>
</evidence>
<feature type="domain" description="Metallo-beta-lactamase" evidence="16">
    <location>
        <begin position="56"/>
        <end position="216"/>
    </location>
</feature>
<gene>
    <name evidence="18" type="primary">LOC115874740</name>
</gene>
<dbReference type="SMART" id="SM00849">
    <property type="entry name" value="Lactamase_B"/>
    <property type="match status" value="1"/>
</dbReference>
<dbReference type="PANTHER" id="PTHR43084:SF1">
    <property type="entry name" value="PERSULFIDE DIOXYGENASE ETHE1, MITOCHONDRIAL"/>
    <property type="match status" value="1"/>
</dbReference>
<keyword evidence="8" id="KW-0560">Oxidoreductase</keyword>
<sequence length="280" mass="31791">MVKPVESQDYFTTIYKIIKEQVTMSKFNGVKIVSRYFSPSGEKNLIFRQFFDHISSTYTYLLGCAKTRECILIDPVLEQVKRDFQVTQDLGLKLKYAVNTHMHADHVTGTGYLRALSGCKTIISKTSRAQADIHVEENDSICFGDHELKVLSTPGHTNGCVTYYFPSQGVAFTGDALLIRGCGRTDFQEGDPKILYKSVHSKIFTLPESTLLFPAHDYKGMMCTSVEEEKKFNPRLTKSEQEFVEIMNNLNLAYPQQIDRALPANRVCGIYDIPNEEKKN</sequence>
<evidence type="ECO:0000256" key="7">
    <source>
        <dbReference type="ARBA" id="ARBA00022990"/>
    </source>
</evidence>
<name>A0A6J2X4L1_SITOR</name>
<dbReference type="SUPFAM" id="SSF56281">
    <property type="entry name" value="Metallo-hydrolase/oxidoreductase"/>
    <property type="match status" value="1"/>
</dbReference>
<dbReference type="InterPro" id="IPR001279">
    <property type="entry name" value="Metallo-B-lactamas"/>
</dbReference>
<evidence type="ECO:0000256" key="4">
    <source>
        <dbReference type="ARBA" id="ARBA00022723"/>
    </source>
</evidence>
<comment type="subunit">
    <text evidence="12">Homodimer. Monomer. Interacts with TST. May interact with RELA.</text>
</comment>
<dbReference type="Gene3D" id="3.60.15.10">
    <property type="entry name" value="Ribonuclease Z/Hydroxyacylglutathione hydrolase-like"/>
    <property type="match status" value="1"/>
</dbReference>
<organism evidence="17 18">
    <name type="scientific">Sitophilus oryzae</name>
    <name type="common">Rice weevil</name>
    <name type="synonym">Curculio oryzae</name>
    <dbReference type="NCBI Taxonomy" id="7048"/>
    <lineage>
        <taxon>Eukaryota</taxon>
        <taxon>Metazoa</taxon>
        <taxon>Ecdysozoa</taxon>
        <taxon>Arthropoda</taxon>
        <taxon>Hexapoda</taxon>
        <taxon>Insecta</taxon>
        <taxon>Pterygota</taxon>
        <taxon>Neoptera</taxon>
        <taxon>Endopterygota</taxon>
        <taxon>Coleoptera</taxon>
        <taxon>Polyphaga</taxon>
        <taxon>Cucujiformia</taxon>
        <taxon>Curculionidae</taxon>
        <taxon>Dryophthorinae</taxon>
        <taxon>Sitophilus</taxon>
    </lineage>
</organism>
<keyword evidence="10" id="KW-0496">Mitochondrion</keyword>
<dbReference type="Proteomes" id="UP000504635">
    <property type="component" value="Unplaced"/>
</dbReference>
<keyword evidence="17" id="KW-1185">Reference proteome</keyword>
<evidence type="ECO:0000313" key="18">
    <source>
        <dbReference type="RefSeq" id="XP_030745874.1"/>
    </source>
</evidence>
<dbReference type="GO" id="GO:0050313">
    <property type="term" value="F:sulfur dioxygenase activity"/>
    <property type="evidence" value="ECO:0007669"/>
    <property type="project" value="UniProtKB-EC"/>
</dbReference>
<keyword evidence="6 18" id="KW-0223">Dioxygenase</keyword>
<protein>
    <recommendedName>
        <fullName evidence="14">Persulfide dioxygenase ETHE1, mitochondrial</fullName>
        <ecNumber evidence="13">1.13.11.18</ecNumber>
    </recommendedName>
    <alternativeName>
        <fullName evidence="15">Sulfur dioxygenase ETHE1</fullName>
    </alternativeName>
</protein>
<dbReference type="Pfam" id="PF00753">
    <property type="entry name" value="Lactamase_B"/>
    <property type="match status" value="1"/>
</dbReference>
<dbReference type="EC" id="1.13.11.18" evidence="13"/>
<evidence type="ECO:0000256" key="12">
    <source>
        <dbReference type="ARBA" id="ARBA00065219"/>
    </source>
</evidence>
<dbReference type="GO" id="GO:0006749">
    <property type="term" value="P:glutathione metabolic process"/>
    <property type="evidence" value="ECO:0007669"/>
    <property type="project" value="InterPro"/>
</dbReference>
<evidence type="ECO:0000256" key="2">
    <source>
        <dbReference type="ARBA" id="ARBA00004173"/>
    </source>
</evidence>
<evidence type="ECO:0000256" key="1">
    <source>
        <dbReference type="ARBA" id="ARBA00001954"/>
    </source>
</evidence>
<comment type="catalytic activity">
    <reaction evidence="11">
        <text>S-sulfanylglutathione + O2 + H2O = sulfite + glutathione + 2 H(+)</text>
        <dbReference type="Rhea" id="RHEA:12981"/>
        <dbReference type="ChEBI" id="CHEBI:15377"/>
        <dbReference type="ChEBI" id="CHEBI:15378"/>
        <dbReference type="ChEBI" id="CHEBI:15379"/>
        <dbReference type="ChEBI" id="CHEBI:17359"/>
        <dbReference type="ChEBI" id="CHEBI:57925"/>
        <dbReference type="ChEBI" id="CHEBI:58905"/>
        <dbReference type="EC" id="1.13.11.18"/>
    </reaction>
</comment>
<dbReference type="InParanoid" id="A0A6J2X4L1"/>
<proteinExistence type="inferred from homology"/>
<dbReference type="PANTHER" id="PTHR43084">
    <property type="entry name" value="PERSULFIDE DIOXYGENASE ETHE1"/>
    <property type="match status" value="1"/>
</dbReference>
<accession>A0A6J2X4L1</accession>
<evidence type="ECO:0000256" key="5">
    <source>
        <dbReference type="ARBA" id="ARBA00022946"/>
    </source>
</evidence>
<reference evidence="18" key="1">
    <citation type="submission" date="2025-08" db="UniProtKB">
        <authorList>
            <consortium name="RefSeq"/>
        </authorList>
    </citation>
    <scope>IDENTIFICATION</scope>
    <source>
        <tissue evidence="18">Gonads</tissue>
    </source>
</reference>
<evidence type="ECO:0000256" key="6">
    <source>
        <dbReference type="ARBA" id="ARBA00022964"/>
    </source>
</evidence>
<dbReference type="KEGG" id="soy:115874740"/>
<dbReference type="CDD" id="cd07724">
    <property type="entry name" value="POD-like_MBL-fold"/>
    <property type="match status" value="1"/>
</dbReference>
<comment type="similarity">
    <text evidence="3">Belongs to the metallo-beta-lactamase superfamily. Glyoxalase II family.</text>
</comment>
<keyword evidence="5" id="KW-0809">Transit peptide</keyword>
<dbReference type="FunFam" id="3.60.15.10:FF:000013">
    <property type="entry name" value="Persulfide dioxygenase ETHE1, mitochondrial"/>
    <property type="match status" value="1"/>
</dbReference>
<evidence type="ECO:0000256" key="3">
    <source>
        <dbReference type="ARBA" id="ARBA00006759"/>
    </source>
</evidence>
<evidence type="ECO:0000256" key="14">
    <source>
        <dbReference type="ARBA" id="ARBA00067300"/>
    </source>
</evidence>
<dbReference type="FunCoup" id="A0A6J2X4L1">
    <property type="interactions" value="751"/>
</dbReference>
<evidence type="ECO:0000256" key="13">
    <source>
        <dbReference type="ARBA" id="ARBA00066686"/>
    </source>
</evidence>
<dbReference type="GeneID" id="115874740"/>
<evidence type="ECO:0000259" key="16">
    <source>
        <dbReference type="SMART" id="SM00849"/>
    </source>
</evidence>
<dbReference type="InterPro" id="IPR051682">
    <property type="entry name" value="Mito_Persulfide_Diox"/>
</dbReference>
<comment type="cofactor">
    <cofactor evidence="1">
        <name>Fe(2+)</name>
        <dbReference type="ChEBI" id="CHEBI:29033"/>
    </cofactor>
</comment>
<evidence type="ECO:0000256" key="9">
    <source>
        <dbReference type="ARBA" id="ARBA00023004"/>
    </source>
</evidence>
<comment type="subcellular location">
    <subcellularLocation>
        <location evidence="2">Mitochondrion</location>
    </subcellularLocation>
</comment>
<keyword evidence="9" id="KW-0408">Iron</keyword>
<dbReference type="InterPro" id="IPR036866">
    <property type="entry name" value="RibonucZ/Hydroxyglut_hydro"/>
</dbReference>
<dbReference type="InterPro" id="IPR044528">
    <property type="entry name" value="POD-like_MBL-fold"/>
</dbReference>